<reference evidence="1" key="1">
    <citation type="submission" date="2022-10" db="EMBL/GenBank/DDBJ databases">
        <authorList>
            <person name="Chen Y."/>
            <person name="Dougan E. K."/>
            <person name="Chan C."/>
            <person name="Rhodes N."/>
            <person name="Thang M."/>
        </authorList>
    </citation>
    <scope>NUCLEOTIDE SEQUENCE</scope>
</reference>
<evidence type="ECO:0000313" key="2">
    <source>
        <dbReference type="EMBL" id="CAL1155411.1"/>
    </source>
</evidence>
<evidence type="ECO:0000313" key="4">
    <source>
        <dbReference type="Proteomes" id="UP001152797"/>
    </source>
</evidence>
<reference evidence="2" key="2">
    <citation type="submission" date="2024-04" db="EMBL/GenBank/DDBJ databases">
        <authorList>
            <person name="Chen Y."/>
            <person name="Shah S."/>
            <person name="Dougan E. K."/>
            <person name="Thang M."/>
            <person name="Chan C."/>
        </authorList>
    </citation>
    <scope>NUCLEOTIDE SEQUENCE [LARGE SCALE GENOMIC DNA]</scope>
</reference>
<evidence type="ECO:0000313" key="3">
    <source>
        <dbReference type="EMBL" id="CAL4789348.1"/>
    </source>
</evidence>
<dbReference type="EMBL" id="CAMXCT020003027">
    <property type="protein sequence ID" value="CAL1155411.1"/>
    <property type="molecule type" value="Genomic_DNA"/>
</dbReference>
<dbReference type="AlphaFoldDB" id="A0A9P1G719"/>
<evidence type="ECO:0000313" key="1">
    <source>
        <dbReference type="EMBL" id="CAI4002036.1"/>
    </source>
</evidence>
<organism evidence="1">
    <name type="scientific">Cladocopium goreaui</name>
    <dbReference type="NCBI Taxonomy" id="2562237"/>
    <lineage>
        <taxon>Eukaryota</taxon>
        <taxon>Sar</taxon>
        <taxon>Alveolata</taxon>
        <taxon>Dinophyceae</taxon>
        <taxon>Suessiales</taxon>
        <taxon>Symbiodiniaceae</taxon>
        <taxon>Cladocopium</taxon>
    </lineage>
</organism>
<keyword evidence="4" id="KW-1185">Reference proteome</keyword>
<dbReference type="EMBL" id="CAMXCT010003027">
    <property type="protein sequence ID" value="CAI4002036.1"/>
    <property type="molecule type" value="Genomic_DNA"/>
</dbReference>
<accession>A0A9P1G719</accession>
<name>A0A9P1G719_9DINO</name>
<dbReference type="Proteomes" id="UP001152797">
    <property type="component" value="Unassembled WGS sequence"/>
</dbReference>
<dbReference type="OrthoDB" id="10395993at2759"/>
<comment type="caution">
    <text evidence="1">The sequence shown here is derived from an EMBL/GenBank/DDBJ whole genome shotgun (WGS) entry which is preliminary data.</text>
</comment>
<protein>
    <submittedName>
        <fullName evidence="3">Chaperone protein DnaJ</fullName>
    </submittedName>
</protein>
<sequence length="568" mass="62436">MSMSFGQFDFDNALQNVSQAYRRASQVATEAASQASQAASQAASDFALWSAGQEPEEESESELDEDLPEVAAVRDLLRPVASVLLARHIKEHADLFSYVLTSKDEVGSCAGEMLFGRPEDGATMTRFWLRRKPSHGLQVVAGGLDQRPNEEELREEEHEQQISAHSGDAWLRILNLNDEPSILDFKVDAAHGCAPQALPEAMALFAVAPYALEVLLLAAFDQPKSAPRRRSRPSTAAYLTSAPAKKTCSSSRRVRHAATQLVPRIMAVLRRIVALKSMELGVNALADLDGSVNVLRVDAKVPLDFQALDKHYKRVGKLLKHYDLVSVKAYDHKTDACLFTFCIQDGWIHVCFHLMEGQLAWPSEGTRAAMPLTFGDGIKLDLEIQLSLLLMGLTLPAVALPKLFLEVVITAGNVQVVCQEAGEEESSESHHHAETDWSAQVMSSISSAAWAAAESAANLAYDFQLLRRLLKEKFFFNLSFEKGSENASGESVAKMRTAMELAIPKSAAAEVVTQCLKHFLTEQLKKMDLLTLFRDLLEAVGQDLSRLALSEDALRAADNKSAQTKQFL</sequence>
<proteinExistence type="predicted"/>
<gene>
    <name evidence="1" type="ORF">C1SCF055_LOCUS28023</name>
</gene>
<dbReference type="EMBL" id="CAMXCT030003027">
    <property type="protein sequence ID" value="CAL4789348.1"/>
    <property type="molecule type" value="Genomic_DNA"/>
</dbReference>